<feature type="domain" description="AB hydrolase-1" evidence="1">
    <location>
        <begin position="30"/>
        <end position="134"/>
    </location>
</feature>
<comment type="caution">
    <text evidence="2">The sequence shown here is derived from an EMBL/GenBank/DDBJ whole genome shotgun (WGS) entry which is preliminary data.</text>
</comment>
<dbReference type="InterPro" id="IPR000073">
    <property type="entry name" value="AB_hydrolase_1"/>
</dbReference>
<protein>
    <submittedName>
        <fullName evidence="2">Alpha/beta hydrolase</fullName>
    </submittedName>
</protein>
<evidence type="ECO:0000313" key="2">
    <source>
        <dbReference type="EMBL" id="GAA1636614.1"/>
    </source>
</evidence>
<dbReference type="RefSeq" id="WP_344111557.1">
    <property type="nucleotide sequence ID" value="NZ_BAAANE010000004.1"/>
</dbReference>
<dbReference type="Pfam" id="PF00561">
    <property type="entry name" value="Abhydrolase_1"/>
    <property type="match status" value="1"/>
</dbReference>
<dbReference type="SUPFAM" id="SSF53474">
    <property type="entry name" value="alpha/beta-Hydrolases"/>
    <property type="match status" value="1"/>
</dbReference>
<evidence type="ECO:0000259" key="1">
    <source>
        <dbReference type="Pfam" id="PF00561"/>
    </source>
</evidence>
<accession>A0ABN2F9E8</accession>
<proteinExistence type="predicted"/>
<dbReference type="EMBL" id="BAAANE010000004">
    <property type="protein sequence ID" value="GAA1636614.1"/>
    <property type="molecule type" value="Genomic_DNA"/>
</dbReference>
<organism evidence="2 3">
    <name type="scientific">Kribbella alba</name>
    <dbReference type="NCBI Taxonomy" id="190197"/>
    <lineage>
        <taxon>Bacteria</taxon>
        <taxon>Bacillati</taxon>
        <taxon>Actinomycetota</taxon>
        <taxon>Actinomycetes</taxon>
        <taxon>Propionibacteriales</taxon>
        <taxon>Kribbellaceae</taxon>
        <taxon>Kribbella</taxon>
    </lineage>
</organism>
<dbReference type="Gene3D" id="3.40.50.1820">
    <property type="entry name" value="alpha/beta hydrolase"/>
    <property type="match status" value="1"/>
</dbReference>
<sequence>MPDPVTETLDVPGATLTYDVRGSLAERDQPVLLLIGSPMGASGFPTLASHFTDRTVVTYDPRGVERSVRSDGSGALSPDDHAADLAALIEALDAGPVDVFASSGGAVNGLALVAQRPDLVRTLIAHEPPLAGIVPDREAALAACEDIYQTYQRDGMGPAMAKFIALVGFEGEIPADYTDRPAPDPAMFGLPTEDDGSRDNALLGQNLRGCTSYQPDFDALTKAQDRIVIGVGEESAGQLAGRGGKAVADRLGTTPVVFPSNHGGFLGDEYGMPGKPTEFAARLREVLAGR</sequence>
<keyword evidence="3" id="KW-1185">Reference proteome</keyword>
<evidence type="ECO:0000313" key="3">
    <source>
        <dbReference type="Proteomes" id="UP001501319"/>
    </source>
</evidence>
<name>A0ABN2F9E8_9ACTN</name>
<dbReference type="Proteomes" id="UP001501319">
    <property type="component" value="Unassembled WGS sequence"/>
</dbReference>
<dbReference type="GO" id="GO:0016787">
    <property type="term" value="F:hydrolase activity"/>
    <property type="evidence" value="ECO:0007669"/>
    <property type="project" value="UniProtKB-KW"/>
</dbReference>
<gene>
    <name evidence="2" type="ORF">GCM10009744_27110</name>
</gene>
<reference evidence="2 3" key="1">
    <citation type="journal article" date="2019" name="Int. J. Syst. Evol. Microbiol.">
        <title>The Global Catalogue of Microorganisms (GCM) 10K type strain sequencing project: providing services to taxonomists for standard genome sequencing and annotation.</title>
        <authorList>
            <consortium name="The Broad Institute Genomics Platform"/>
            <consortium name="The Broad Institute Genome Sequencing Center for Infectious Disease"/>
            <person name="Wu L."/>
            <person name="Ma J."/>
        </authorList>
    </citation>
    <scope>NUCLEOTIDE SEQUENCE [LARGE SCALE GENOMIC DNA]</scope>
    <source>
        <strain evidence="2 3">JCM 14306</strain>
    </source>
</reference>
<keyword evidence="2" id="KW-0378">Hydrolase</keyword>
<dbReference type="InterPro" id="IPR029058">
    <property type="entry name" value="AB_hydrolase_fold"/>
</dbReference>